<dbReference type="Proteomes" id="UP001501442">
    <property type="component" value="Unassembled WGS sequence"/>
</dbReference>
<name>A0ABP8U7K4_9ACTN</name>
<keyword evidence="2" id="KW-1133">Transmembrane helix</keyword>
<dbReference type="InterPro" id="IPR007111">
    <property type="entry name" value="NACHT_NTPase"/>
</dbReference>
<dbReference type="EMBL" id="BAABHK010000003">
    <property type="protein sequence ID" value="GAA4624383.1"/>
    <property type="molecule type" value="Genomic_DNA"/>
</dbReference>
<feature type="compositionally biased region" description="Basic and acidic residues" evidence="1">
    <location>
        <begin position="24"/>
        <end position="35"/>
    </location>
</feature>
<feature type="region of interest" description="Disordered" evidence="1">
    <location>
        <begin position="1"/>
        <end position="59"/>
    </location>
</feature>
<evidence type="ECO:0000256" key="1">
    <source>
        <dbReference type="SAM" id="MobiDB-lite"/>
    </source>
</evidence>
<feature type="transmembrane region" description="Helical" evidence="2">
    <location>
        <begin position="735"/>
        <end position="753"/>
    </location>
</feature>
<feature type="domain" description="NACHT" evidence="3">
    <location>
        <begin position="229"/>
        <end position="382"/>
    </location>
</feature>
<feature type="transmembrane region" description="Helical" evidence="2">
    <location>
        <begin position="703"/>
        <end position="723"/>
    </location>
</feature>
<reference evidence="5" key="1">
    <citation type="journal article" date="2019" name="Int. J. Syst. Evol. Microbiol.">
        <title>The Global Catalogue of Microorganisms (GCM) 10K type strain sequencing project: providing services to taxonomists for standard genome sequencing and annotation.</title>
        <authorList>
            <consortium name="The Broad Institute Genomics Platform"/>
            <consortium name="The Broad Institute Genome Sequencing Center for Infectious Disease"/>
            <person name="Wu L."/>
            <person name="Ma J."/>
        </authorList>
    </citation>
    <scope>NUCLEOTIDE SEQUENCE [LARGE SCALE GENOMIC DNA]</scope>
    <source>
        <strain evidence="5">JCM 17939</strain>
    </source>
</reference>
<evidence type="ECO:0000256" key="2">
    <source>
        <dbReference type="SAM" id="Phobius"/>
    </source>
</evidence>
<evidence type="ECO:0000313" key="4">
    <source>
        <dbReference type="EMBL" id="GAA4624383.1"/>
    </source>
</evidence>
<dbReference type="Gene3D" id="3.40.50.300">
    <property type="entry name" value="P-loop containing nucleotide triphosphate hydrolases"/>
    <property type="match status" value="1"/>
</dbReference>
<gene>
    <name evidence="4" type="ORF">GCM10023196_024300</name>
</gene>
<keyword evidence="2" id="KW-0812">Transmembrane</keyword>
<feature type="transmembrane region" description="Helical" evidence="2">
    <location>
        <begin position="124"/>
        <end position="146"/>
    </location>
</feature>
<feature type="transmembrane region" description="Helical" evidence="2">
    <location>
        <begin position="586"/>
        <end position="607"/>
    </location>
</feature>
<feature type="transmembrane region" description="Helical" evidence="2">
    <location>
        <begin position="531"/>
        <end position="552"/>
    </location>
</feature>
<evidence type="ECO:0000259" key="3">
    <source>
        <dbReference type="Pfam" id="PF05729"/>
    </source>
</evidence>
<feature type="transmembrane region" description="Helical" evidence="2">
    <location>
        <begin position="661"/>
        <end position="682"/>
    </location>
</feature>
<comment type="caution">
    <text evidence="4">The sequence shown here is derived from an EMBL/GenBank/DDBJ whole genome shotgun (WGS) entry which is preliminary data.</text>
</comment>
<dbReference type="RefSeq" id="WP_345430823.1">
    <property type="nucleotide sequence ID" value="NZ_BAABHK010000003.1"/>
</dbReference>
<dbReference type="InterPro" id="IPR027417">
    <property type="entry name" value="P-loop_NTPase"/>
</dbReference>
<dbReference type="Pfam" id="PF05729">
    <property type="entry name" value="NACHT"/>
    <property type="match status" value="1"/>
</dbReference>
<feature type="transmembrane region" description="Helical" evidence="2">
    <location>
        <begin position="84"/>
        <end position="104"/>
    </location>
</feature>
<feature type="compositionally biased region" description="Basic and acidic residues" evidence="1">
    <location>
        <begin position="1"/>
        <end position="14"/>
    </location>
</feature>
<proteinExistence type="predicted"/>
<accession>A0ABP8U7K4</accession>
<feature type="transmembrane region" description="Helical" evidence="2">
    <location>
        <begin position="564"/>
        <end position="580"/>
    </location>
</feature>
<evidence type="ECO:0000313" key="5">
    <source>
        <dbReference type="Proteomes" id="UP001501442"/>
    </source>
</evidence>
<feature type="transmembrane region" description="Helical" evidence="2">
    <location>
        <begin position="505"/>
        <end position="525"/>
    </location>
</feature>
<sequence length="826" mass="91403">MAGGDGRNDERISRPDLGAADPASRPRDKSEQASERRRRGSEGGESEPLPGVEDSGEELRVGDRAVEDWSARHGPSRRFWRKSISIGIGLTVAGIAAVAALRVAKGYFSEPGHAAALWTWAERISWIVAIIGVSLAGLVSWFASLVRGRDRRGVRRSLRREQVMLKKIQVRAVEISGHAHTGHYISPTFMILGPAKRGNKHRQSYRSVPRQRFDSGGIRELYEYAGEELVLLGNAGMGKSTQLAELARVLVTEALDELTKRSGEGQGLAPIPLLVGLATYRGQEFEDWLVAETHRSYDGVPKTLIRAWLDDDRVLPILDGLDTVPQQHRRECAKQINRYRRRCTGIVVSCRDRDHQLAHTIGAAIYAELAPPSRPEVQRYLQACGGSGALSDVRAALASDSGLWGLLQSPLMLNVIHHTYMDRPASELHQPGSPELRRSRIFDAYIGRMLERPSRYSAAATVRWLSWLARMLDKHGEEVFYLDRLSESWVHKEDLKFTRSLPRTVYVNGVVLLALGWLALARFVGGGHFNFVSAIPYVIAVLGISVFTLVVSRGPARPWDSGKLGVMAVPALSVSAASYSGTSHVLVGIVFIWAVITSLSQLTLAGLDPVEQLRWSWKIRLRAGIPGRSAGKYHAFFEMIGGILIGICMASAFRLFGIGPISATVVVESCVVVLVLSLLEGFEPDLRKTRSRPNEGIRRSARYAMVQGTVYLLATVALMGPLLTLTSDGDLYAMRMWLVALLLGGLFGAAQAYRYGGLACLHHWAIRSVLSARRRIPLRYEHFLRDAEQRILVRRVGSGFAFPHRLLQEHLAAKREEDAFPVREAN</sequence>
<organism evidence="4 5">
    <name type="scientific">Actinoallomurus vinaceus</name>
    <dbReference type="NCBI Taxonomy" id="1080074"/>
    <lineage>
        <taxon>Bacteria</taxon>
        <taxon>Bacillati</taxon>
        <taxon>Actinomycetota</taxon>
        <taxon>Actinomycetes</taxon>
        <taxon>Streptosporangiales</taxon>
        <taxon>Thermomonosporaceae</taxon>
        <taxon>Actinoallomurus</taxon>
    </lineage>
</organism>
<keyword evidence="2" id="KW-0472">Membrane</keyword>
<protein>
    <recommendedName>
        <fullName evidence="3">NACHT domain-containing protein</fullName>
    </recommendedName>
</protein>
<feature type="transmembrane region" description="Helical" evidence="2">
    <location>
        <begin position="635"/>
        <end position="655"/>
    </location>
</feature>
<keyword evidence="5" id="KW-1185">Reference proteome</keyword>